<feature type="signal peptide" evidence="5">
    <location>
        <begin position="1"/>
        <end position="22"/>
    </location>
</feature>
<dbReference type="Pfam" id="PF00264">
    <property type="entry name" value="Tyrosinase"/>
    <property type="match status" value="1"/>
</dbReference>
<evidence type="ECO:0000256" key="4">
    <source>
        <dbReference type="ARBA" id="ARBA00023033"/>
    </source>
</evidence>
<evidence type="ECO:0000259" key="6">
    <source>
        <dbReference type="PROSITE" id="PS00497"/>
    </source>
</evidence>
<dbReference type="InterPro" id="IPR041640">
    <property type="entry name" value="Tyrosinase_C"/>
</dbReference>
<dbReference type="EMBL" id="JAQQWI010000006">
    <property type="protein sequence ID" value="KAK8033238.1"/>
    <property type="molecule type" value="Genomic_DNA"/>
</dbReference>
<feature type="chain" id="PRO_5047364798" description="Tyrosinase copper-binding domain-containing protein" evidence="5">
    <location>
        <begin position="23"/>
        <end position="633"/>
    </location>
</feature>
<dbReference type="SUPFAM" id="SSF48056">
    <property type="entry name" value="Di-copper centre-containing domain"/>
    <property type="match status" value="1"/>
</dbReference>
<proteinExistence type="predicted"/>
<dbReference type="Gene3D" id="1.10.1280.10">
    <property type="entry name" value="Di-copper center containing domain from catechol oxidase"/>
    <property type="match status" value="1"/>
</dbReference>
<comment type="caution">
    <text evidence="8">The sequence shown here is derived from an EMBL/GenBank/DDBJ whole genome shotgun (WGS) entry which is preliminary data.</text>
</comment>
<evidence type="ECO:0000313" key="8">
    <source>
        <dbReference type="EMBL" id="KAK8033238.1"/>
    </source>
</evidence>
<keyword evidence="2" id="KW-0479">Metal-binding</keyword>
<dbReference type="InterPro" id="IPR050316">
    <property type="entry name" value="Tyrosinase/Hemocyanin"/>
</dbReference>
<protein>
    <recommendedName>
        <fullName evidence="6 7">Tyrosinase copper-binding domain-containing protein</fullName>
    </recommendedName>
</protein>
<accession>A0ABR1SFY0</accession>
<keyword evidence="3" id="KW-0560">Oxidoreductase</keyword>
<feature type="domain" description="Tyrosinase copper-binding" evidence="7">
    <location>
        <begin position="328"/>
        <end position="339"/>
    </location>
</feature>
<dbReference type="InterPro" id="IPR008922">
    <property type="entry name" value="Di-copper_centre_dom_sf"/>
</dbReference>
<evidence type="ECO:0000313" key="9">
    <source>
        <dbReference type="Proteomes" id="UP001396898"/>
    </source>
</evidence>
<gene>
    <name evidence="8" type="ORF">PG991_002636</name>
</gene>
<comment type="cofactor">
    <cofactor evidence="1">
        <name>Cu(2+)</name>
        <dbReference type="ChEBI" id="CHEBI:29036"/>
    </cofactor>
</comment>
<keyword evidence="4" id="KW-0503">Monooxygenase</keyword>
<dbReference type="PANTHER" id="PTHR11474">
    <property type="entry name" value="TYROSINASE FAMILY MEMBER"/>
    <property type="match status" value="1"/>
</dbReference>
<dbReference type="PROSITE" id="PS00497">
    <property type="entry name" value="TYROSINASE_1"/>
    <property type="match status" value="1"/>
</dbReference>
<organism evidence="8 9">
    <name type="scientific">Apiospora marii</name>
    <dbReference type="NCBI Taxonomy" id="335849"/>
    <lineage>
        <taxon>Eukaryota</taxon>
        <taxon>Fungi</taxon>
        <taxon>Dikarya</taxon>
        <taxon>Ascomycota</taxon>
        <taxon>Pezizomycotina</taxon>
        <taxon>Sordariomycetes</taxon>
        <taxon>Xylariomycetidae</taxon>
        <taxon>Amphisphaeriales</taxon>
        <taxon>Apiosporaceae</taxon>
        <taxon>Apiospora</taxon>
    </lineage>
</organism>
<evidence type="ECO:0000256" key="5">
    <source>
        <dbReference type="SAM" id="SignalP"/>
    </source>
</evidence>
<evidence type="ECO:0000256" key="3">
    <source>
        <dbReference type="ARBA" id="ARBA00023002"/>
    </source>
</evidence>
<evidence type="ECO:0000256" key="2">
    <source>
        <dbReference type="ARBA" id="ARBA00022723"/>
    </source>
</evidence>
<dbReference type="Pfam" id="PF18132">
    <property type="entry name" value="Tyrosinase_C"/>
    <property type="match status" value="1"/>
</dbReference>
<keyword evidence="9" id="KW-1185">Reference proteome</keyword>
<feature type="domain" description="Tyrosinase copper-binding" evidence="6">
    <location>
        <begin position="123"/>
        <end position="140"/>
    </location>
</feature>
<dbReference type="Proteomes" id="UP001396898">
    <property type="component" value="Unassembled WGS sequence"/>
</dbReference>
<evidence type="ECO:0000256" key="1">
    <source>
        <dbReference type="ARBA" id="ARBA00001973"/>
    </source>
</evidence>
<dbReference type="InterPro" id="IPR002227">
    <property type="entry name" value="Tyrosinase_Cu-bd"/>
</dbReference>
<dbReference type="PROSITE" id="PS00498">
    <property type="entry name" value="TYROSINASE_2"/>
    <property type="match status" value="1"/>
</dbReference>
<dbReference type="PRINTS" id="PR00092">
    <property type="entry name" value="TYROSINASE"/>
</dbReference>
<name>A0ABR1SFY0_9PEZI</name>
<sequence length="633" mass="71213">MDLLFLFFMLALSAFAVPRADARYDYGRDVRRALQKRQASPPAITTGAPRVNGTIPLRMEIRQFEQNHEQWSLYILALDWMQFTSQDDPYSWYRMAGIHAAPFVDYGGVPALPDGDENGYCTHVSNLFPTWHRPYLAYFEQVMYNIVQHIASLYPAGPQQTRFQQAAQTFRMPYWDWAVMPPNNQSVLPLSIGGESDIVADGPNGPQLIANPLFTFTFKPLNPSVFPEYPFFKWNETKRAPTPSNSPSAISNNSDVARMLDAGLSQYQTRLYNLFANNGNYSTWSNEAWIPDPTNTSYDSIESLHDTIHLAAGGNSGHMAIIAYSAFDPIFFLHHANVDRIFAMWQILHNDSWVEPMAAVQPTRTIAYGDSQNSTTNLTPFFAQDGQFWTSDMVRDHRVFNYTYSDVVSDSRSDVITAINRLYTDFSAATMSIGQEPRRYPRNETVVGSHKSKLGSHRRTKGVAWNKGTSDMSFVNRVVKAGRYREWIANIVVNKHAMNTSFKIHLFLGGVPNDPSAWEFSPDLAGSLGVFSGHMSGSDKQRRQISGTIPLTTTLIDHVYNEKLQSLDLMHAEAYLRDNLEIRVVVGDGRVVEPSQVDGLKISIASSHVQAAKSNAELARWGRVATHFDLHAG</sequence>
<dbReference type="Gene3D" id="2.60.310.20">
    <property type="match status" value="1"/>
</dbReference>
<reference evidence="8 9" key="1">
    <citation type="submission" date="2023-01" db="EMBL/GenBank/DDBJ databases">
        <title>Analysis of 21 Apiospora genomes using comparative genomics revels a genus with tremendous synthesis potential of carbohydrate active enzymes and secondary metabolites.</title>
        <authorList>
            <person name="Sorensen T."/>
        </authorList>
    </citation>
    <scope>NUCLEOTIDE SEQUENCE [LARGE SCALE GENOMIC DNA]</scope>
    <source>
        <strain evidence="8 9">CBS 20057</strain>
    </source>
</reference>
<evidence type="ECO:0000259" key="7">
    <source>
        <dbReference type="PROSITE" id="PS00498"/>
    </source>
</evidence>
<keyword evidence="5" id="KW-0732">Signal</keyword>
<dbReference type="PANTHER" id="PTHR11474:SF32">
    <property type="entry name" value="TYROSINASE"/>
    <property type="match status" value="1"/>
</dbReference>